<dbReference type="InterPro" id="IPR029058">
    <property type="entry name" value="AB_hydrolase_fold"/>
</dbReference>
<dbReference type="RefSeq" id="WP_197971398.1">
    <property type="nucleotide sequence ID" value="NZ_AP023213.1"/>
</dbReference>
<dbReference type="AlphaFoldDB" id="A0A6S6M4D8"/>
<keyword evidence="2" id="KW-1185">Reference proteome</keyword>
<sequence>MPTVYFAHGKESGPWGSKILALADVARSKGIEVVSPDYSDLADPDERVKRLLEIWNGSQDTTVLVGSSMGGYVSAVASSVIKPAGLFLMAPAFFIPGYAAQEPPPCADRTTIVHGWNDDIVPVEHSIRFARKFRAELHLLDSDHRLNDQIPTLTILFGQMLNNIIEELLK</sequence>
<dbReference type="EMBL" id="AP023213">
    <property type="protein sequence ID" value="BCG46806.1"/>
    <property type="molecule type" value="Genomic_DNA"/>
</dbReference>
<evidence type="ECO:0000313" key="1">
    <source>
        <dbReference type="EMBL" id="BCG46806.1"/>
    </source>
</evidence>
<proteinExistence type="predicted"/>
<dbReference type="Gene3D" id="3.40.50.1820">
    <property type="entry name" value="alpha/beta hydrolase"/>
    <property type="match status" value="1"/>
</dbReference>
<dbReference type="InterPro" id="IPR008886">
    <property type="entry name" value="UPF0227/Esterase_YqiA"/>
</dbReference>
<name>A0A6S6M4D8_9BACT</name>
<dbReference type="SUPFAM" id="SSF53474">
    <property type="entry name" value="alpha/beta-Hydrolases"/>
    <property type="match status" value="1"/>
</dbReference>
<evidence type="ECO:0008006" key="3">
    <source>
        <dbReference type="Google" id="ProtNLM"/>
    </source>
</evidence>
<dbReference type="Pfam" id="PF05728">
    <property type="entry name" value="UPF0227"/>
    <property type="match status" value="1"/>
</dbReference>
<gene>
    <name evidence="1" type="ORF">GEOBRER4_n1621</name>
</gene>
<accession>A0A6S6M4D8</accession>
<dbReference type="KEGG" id="gbn:GEOBRER4_15560"/>
<reference evidence="1 2" key="1">
    <citation type="submission" date="2020-06" db="EMBL/GenBank/DDBJ databases">
        <title>Interaction of electrochemicaly active bacteria, Geobacter bremensis R4 on different carbon anode.</title>
        <authorList>
            <person name="Meng L."/>
            <person name="Yoshida N."/>
        </authorList>
    </citation>
    <scope>NUCLEOTIDE SEQUENCE [LARGE SCALE GENOMIC DNA]</scope>
    <source>
        <strain evidence="1 2">R4</strain>
    </source>
</reference>
<dbReference type="Proteomes" id="UP000515472">
    <property type="component" value="Chromosome"/>
</dbReference>
<evidence type="ECO:0000313" key="2">
    <source>
        <dbReference type="Proteomes" id="UP000515472"/>
    </source>
</evidence>
<protein>
    <recommendedName>
        <fullName evidence="3">Alpha/beta hydrolase</fullName>
    </recommendedName>
</protein>
<organism evidence="1 2">
    <name type="scientific">Citrifermentans bremense</name>
    <dbReference type="NCBI Taxonomy" id="60035"/>
    <lineage>
        <taxon>Bacteria</taxon>
        <taxon>Pseudomonadati</taxon>
        <taxon>Thermodesulfobacteriota</taxon>
        <taxon>Desulfuromonadia</taxon>
        <taxon>Geobacterales</taxon>
        <taxon>Geobacteraceae</taxon>
        <taxon>Citrifermentans</taxon>
    </lineage>
</organism>